<accession>A0ABS8FLT2</accession>
<organism evidence="1 2">
    <name type="scientific">Coprococcus hominis</name>
    <name type="common">ex Arizal et al. 2022</name>
    <dbReference type="NCBI Taxonomy" id="2881262"/>
    <lineage>
        <taxon>Bacteria</taxon>
        <taxon>Bacillati</taxon>
        <taxon>Bacillota</taxon>
        <taxon>Clostridia</taxon>
        <taxon>Lachnospirales</taxon>
        <taxon>Lachnospiraceae</taxon>
        <taxon>Coprococcus</taxon>
    </lineage>
</organism>
<keyword evidence="2" id="KW-1185">Reference proteome</keyword>
<evidence type="ECO:0000313" key="2">
    <source>
        <dbReference type="Proteomes" id="UP001198495"/>
    </source>
</evidence>
<dbReference type="RefSeq" id="WP_227572941.1">
    <property type="nucleotide sequence ID" value="NZ_JAJEQT010000002.1"/>
</dbReference>
<comment type="caution">
    <text evidence="1">The sequence shown here is derived from an EMBL/GenBank/DDBJ whole genome shotgun (WGS) entry which is preliminary data.</text>
</comment>
<evidence type="ECO:0000313" key="1">
    <source>
        <dbReference type="EMBL" id="MCC2218093.1"/>
    </source>
</evidence>
<sequence>MVDELTQESFQTGKAIVTFSVDLITAIAEACKRSEEKNPGMSAEQKETLLGKVVDKVVSNYKETHGSLKDFNQEGKDVTSIDVNDERTAEILKKACKKSHIPVDMREVTRADGSVTHTACEPYFMTMLFVVFMARSRKAEFQIPFERPKMKMLLQSIGISVCF</sequence>
<gene>
    <name evidence="1" type="ORF">LKD28_03470</name>
</gene>
<reference evidence="1 2" key="1">
    <citation type="submission" date="2021-10" db="EMBL/GenBank/DDBJ databases">
        <title>Anaerobic single-cell dispensing facilitates the cultivation of human gut bacteria.</title>
        <authorList>
            <person name="Afrizal A."/>
        </authorList>
    </citation>
    <scope>NUCLEOTIDE SEQUENCE [LARGE SCALE GENOMIC DNA]</scope>
    <source>
        <strain evidence="1 2">CLA-AA-H212</strain>
    </source>
</reference>
<dbReference type="EMBL" id="JAJEQT010000002">
    <property type="protein sequence ID" value="MCC2218093.1"/>
    <property type="molecule type" value="Genomic_DNA"/>
</dbReference>
<proteinExistence type="predicted"/>
<protein>
    <submittedName>
        <fullName evidence="1">Uncharacterized protein</fullName>
    </submittedName>
</protein>
<dbReference type="Proteomes" id="UP001198495">
    <property type="component" value="Unassembled WGS sequence"/>
</dbReference>
<name>A0ABS8FLT2_9FIRM</name>